<reference evidence="3 4" key="1">
    <citation type="submission" date="2015-06" db="EMBL/GenBank/DDBJ databases">
        <title>Draft genome assembly of filamentous brackish cyanobacterium Limnoraphis robusta strain CS-951.</title>
        <authorList>
            <person name="Willis A."/>
            <person name="Parks M."/>
            <person name="Burford M.A."/>
        </authorList>
    </citation>
    <scope>NUCLEOTIDE SEQUENCE [LARGE SCALE GENOMIC DNA]</scope>
    <source>
        <strain evidence="3 4">CS-951</strain>
    </source>
</reference>
<gene>
    <name evidence="3" type="ORF">WN50_23835</name>
</gene>
<keyword evidence="2" id="KW-0472">Membrane</keyword>
<feature type="region of interest" description="Disordered" evidence="1">
    <location>
        <begin position="310"/>
        <end position="343"/>
    </location>
</feature>
<dbReference type="EMBL" id="LATL02000101">
    <property type="protein sequence ID" value="KKD35709.1"/>
    <property type="molecule type" value="Genomic_DNA"/>
</dbReference>
<evidence type="ECO:0000313" key="3">
    <source>
        <dbReference type="EMBL" id="KKD35709.1"/>
    </source>
</evidence>
<dbReference type="OrthoDB" id="490046at2"/>
<feature type="compositionally biased region" description="Polar residues" evidence="1">
    <location>
        <begin position="311"/>
        <end position="324"/>
    </location>
</feature>
<dbReference type="RefSeq" id="WP_046281096.1">
    <property type="nucleotide sequence ID" value="NZ_LATL02000101.1"/>
</dbReference>
<accession>A0A0F5YA13</accession>
<evidence type="ECO:0000256" key="1">
    <source>
        <dbReference type="SAM" id="MobiDB-lite"/>
    </source>
</evidence>
<keyword evidence="2" id="KW-1133">Transmembrane helix</keyword>
<comment type="caution">
    <text evidence="3">The sequence shown here is derived from an EMBL/GenBank/DDBJ whole genome shotgun (WGS) entry which is preliminary data.</text>
</comment>
<dbReference type="Proteomes" id="UP000033607">
    <property type="component" value="Unassembled WGS sequence"/>
</dbReference>
<feature type="region of interest" description="Disordered" evidence="1">
    <location>
        <begin position="106"/>
        <end position="192"/>
    </location>
</feature>
<protein>
    <submittedName>
        <fullName evidence="3">Uncharacterized protein</fullName>
    </submittedName>
</protein>
<feature type="region of interest" description="Disordered" evidence="1">
    <location>
        <begin position="231"/>
        <end position="273"/>
    </location>
</feature>
<feature type="compositionally biased region" description="Acidic residues" evidence="1">
    <location>
        <begin position="148"/>
        <end position="189"/>
    </location>
</feature>
<evidence type="ECO:0000313" key="4">
    <source>
        <dbReference type="Proteomes" id="UP000033607"/>
    </source>
</evidence>
<sequence>MPDENQRDLAKQLAKQGDPKAIASAINHSLKPKGINADVMRDNGCLHVMLEGEQVPNNQKALVSFIENGMKRLDIDSVYTVKIYGRQFGDDIPLWEDEIILKIPPEESLDLDEEPIPPMPQFDFNDDEEENLNDDHIPEGVLPQEVIVSDDDDEDNYAFDDESVDDEDYDDNLEANYNPEEDDDLEEETERVPPNNKGKILLFVLLVTLLAIAALAGLHFSGIYKLPFLSGGSSESEVEPSTPEETPPETSGETPASPPPTATETPSDPWAEAVRSAISAANLAQTAQSRTEWESVASQWGQAVELMKQVPESSPNYQTAQQKATEYERNRQVALQRAAGASN</sequence>
<name>A0A0F5YA13_9CYAN</name>
<feature type="transmembrane region" description="Helical" evidence="2">
    <location>
        <begin position="200"/>
        <end position="220"/>
    </location>
</feature>
<proteinExistence type="predicted"/>
<keyword evidence="2" id="KW-0812">Transmembrane</keyword>
<dbReference type="AlphaFoldDB" id="A0A0F5YA13"/>
<organism evidence="3 4">
    <name type="scientific">Limnoraphis robusta CS-951</name>
    <dbReference type="NCBI Taxonomy" id="1637645"/>
    <lineage>
        <taxon>Bacteria</taxon>
        <taxon>Bacillati</taxon>
        <taxon>Cyanobacteriota</taxon>
        <taxon>Cyanophyceae</taxon>
        <taxon>Oscillatoriophycideae</taxon>
        <taxon>Oscillatoriales</taxon>
        <taxon>Sirenicapillariaceae</taxon>
        <taxon>Limnoraphis</taxon>
    </lineage>
</organism>
<feature type="compositionally biased region" description="Low complexity" evidence="1">
    <location>
        <begin position="231"/>
        <end position="255"/>
    </location>
</feature>
<evidence type="ECO:0000256" key="2">
    <source>
        <dbReference type="SAM" id="Phobius"/>
    </source>
</evidence>